<evidence type="ECO:0000313" key="6">
    <source>
        <dbReference type="Proteomes" id="UP000810171"/>
    </source>
</evidence>
<dbReference type="InterPro" id="IPR032370">
    <property type="entry name" value="FlgT_N"/>
</dbReference>
<dbReference type="Pfam" id="PF16548">
    <property type="entry name" value="FlgT_N"/>
    <property type="match status" value="1"/>
</dbReference>
<dbReference type="Proteomes" id="UP000810171">
    <property type="component" value="Unassembled WGS sequence"/>
</dbReference>
<feature type="signal peptide" evidence="1">
    <location>
        <begin position="1"/>
        <end position="27"/>
    </location>
</feature>
<feature type="domain" description="Flagellar assembly protein T middle" evidence="3">
    <location>
        <begin position="126"/>
        <end position="288"/>
    </location>
</feature>
<dbReference type="EMBL" id="JACVEW010000006">
    <property type="protein sequence ID" value="MBP0048136.1"/>
    <property type="molecule type" value="Genomic_DNA"/>
</dbReference>
<dbReference type="RefSeq" id="WP_209286754.1">
    <property type="nucleotide sequence ID" value="NZ_JACVEW010000006.1"/>
</dbReference>
<keyword evidence="6" id="KW-1185">Reference proteome</keyword>
<comment type="caution">
    <text evidence="5">The sequence shown here is derived from an EMBL/GenBank/DDBJ whole genome shotgun (WGS) entry which is preliminary data.</text>
</comment>
<dbReference type="Gene3D" id="2.40.10.410">
    <property type="entry name" value="FlgT, C-terminal domain"/>
    <property type="match status" value="1"/>
</dbReference>
<feature type="domain" description="Flagellar assembly protein T N-terminal" evidence="4">
    <location>
        <begin position="30"/>
        <end position="113"/>
    </location>
</feature>
<keyword evidence="5" id="KW-0282">Flagellum</keyword>
<dbReference type="Gene3D" id="3.40.50.10610">
    <property type="entry name" value="ABC-type transport auxiliary lipoprotein component"/>
    <property type="match status" value="1"/>
</dbReference>
<evidence type="ECO:0000259" key="3">
    <source>
        <dbReference type="Pfam" id="PF16539"/>
    </source>
</evidence>
<dbReference type="InterPro" id="IPR038180">
    <property type="entry name" value="FlgT_N_sf"/>
</dbReference>
<organism evidence="5 6">
    <name type="scientific">Marinobacterium alkalitolerans</name>
    <dbReference type="NCBI Taxonomy" id="1542925"/>
    <lineage>
        <taxon>Bacteria</taxon>
        <taxon>Pseudomonadati</taxon>
        <taxon>Pseudomonadota</taxon>
        <taxon>Gammaproteobacteria</taxon>
        <taxon>Oceanospirillales</taxon>
        <taxon>Oceanospirillaceae</taxon>
        <taxon>Marinobacterium</taxon>
    </lineage>
</organism>
<accession>A0ABS3Z939</accession>
<feature type="domain" description="Flagellar assembly protein T C-terminal" evidence="2">
    <location>
        <begin position="332"/>
        <end position="407"/>
    </location>
</feature>
<dbReference type="InterPro" id="IPR032388">
    <property type="entry name" value="FlgT_C"/>
</dbReference>
<evidence type="ECO:0000259" key="4">
    <source>
        <dbReference type="Pfam" id="PF16548"/>
    </source>
</evidence>
<protein>
    <submittedName>
        <fullName evidence="5">Flagellar assembly protein T N-terminal domain-containing protein</fullName>
    </submittedName>
</protein>
<keyword evidence="5" id="KW-0966">Cell projection</keyword>
<name>A0ABS3Z939_9GAMM</name>
<gene>
    <name evidence="5" type="ORF">H9C73_05265</name>
</gene>
<dbReference type="Gene3D" id="3.30.1660.40">
    <property type="entry name" value="FlgT, N-terminal domain"/>
    <property type="match status" value="1"/>
</dbReference>
<dbReference type="Pfam" id="PF16539">
    <property type="entry name" value="FlgT_M"/>
    <property type="match status" value="1"/>
</dbReference>
<keyword evidence="1" id="KW-0732">Signal</keyword>
<sequence length="409" mass="45603">MKHSFRVLLQTLAISFSLTLMANLAHAIAVEATGQAPYSGEDPGLSRQEALERAMQQASIRASSWLSSTRQVRDGIIEVDTLRLRSLGQVSNVRVIDEEIRNGQISVTIIADVDIAQGCKDSQPETAYHKSLAVTHFPLERPGDARNGQLQDIQQSFATLLAYELRRSSSFNAIDAGELNIIGAPQLAPVKRLPEGTLTTVLNDSEQHNVQYLVSGVIRSLAPHHPTGPREPNVLIDLYRQADVQERFDKRDFVLDLFIHDALTGHLKHQQRYHMSADWDADSHAAVGFGTPTFWRQPFGQQMRSVIRAVSNDIQLQLACEPFRARIVRTRDNQVWINAGAQDGLAEGDRLSVYRRFTQYGLDGETRLELENTGYSLTLDNLQPNMSRGTLELPAAGLNIQRDDIVIAH</sequence>
<dbReference type="Pfam" id="PF16538">
    <property type="entry name" value="FlgT_C"/>
    <property type="match status" value="1"/>
</dbReference>
<dbReference type="InterPro" id="IPR032386">
    <property type="entry name" value="FlgT_M"/>
</dbReference>
<reference evidence="5 6" key="1">
    <citation type="submission" date="2020-09" db="EMBL/GenBank/DDBJ databases">
        <authorList>
            <person name="Tanuku N.R.S."/>
        </authorList>
    </citation>
    <scope>NUCLEOTIDE SEQUENCE [LARGE SCALE GENOMIC DNA]</scope>
    <source>
        <strain evidence="5 6">AK62</strain>
    </source>
</reference>
<evidence type="ECO:0000259" key="2">
    <source>
        <dbReference type="Pfam" id="PF16538"/>
    </source>
</evidence>
<evidence type="ECO:0000313" key="5">
    <source>
        <dbReference type="EMBL" id="MBP0048136.1"/>
    </source>
</evidence>
<keyword evidence="5" id="KW-0969">Cilium</keyword>
<feature type="chain" id="PRO_5046385628" evidence="1">
    <location>
        <begin position="28"/>
        <end position="409"/>
    </location>
</feature>
<evidence type="ECO:0000256" key="1">
    <source>
        <dbReference type="SAM" id="SignalP"/>
    </source>
</evidence>
<dbReference type="InterPro" id="IPR038165">
    <property type="entry name" value="FlgT_C_sf"/>
</dbReference>
<proteinExistence type="predicted"/>